<proteinExistence type="predicted"/>
<dbReference type="InterPro" id="IPR015797">
    <property type="entry name" value="NUDIX_hydrolase-like_dom_sf"/>
</dbReference>
<gene>
    <name evidence="2" type="ORF">DSTB1V02_LOCUS1006</name>
</gene>
<feature type="domain" description="Nudix hydrolase" evidence="1">
    <location>
        <begin position="43"/>
        <end position="171"/>
    </location>
</feature>
<dbReference type="Proteomes" id="UP000677054">
    <property type="component" value="Unassembled WGS sequence"/>
</dbReference>
<dbReference type="SUPFAM" id="SSF55811">
    <property type="entry name" value="Nudix"/>
    <property type="match status" value="1"/>
</dbReference>
<name>A0A7R8ZXX2_9CRUS</name>
<dbReference type="CDD" id="cd24161">
    <property type="entry name" value="NUDIX_ADPRase_Ndx2"/>
    <property type="match status" value="1"/>
</dbReference>
<dbReference type="EMBL" id="LR899601">
    <property type="protein sequence ID" value="CAD7241004.1"/>
    <property type="molecule type" value="Genomic_DNA"/>
</dbReference>
<evidence type="ECO:0000259" key="1">
    <source>
        <dbReference type="PROSITE" id="PS51462"/>
    </source>
</evidence>
<evidence type="ECO:0000313" key="3">
    <source>
        <dbReference type="Proteomes" id="UP000677054"/>
    </source>
</evidence>
<dbReference type="InterPro" id="IPR000086">
    <property type="entry name" value="NUDIX_hydrolase_dom"/>
</dbReference>
<dbReference type="Pfam" id="PF00293">
    <property type="entry name" value="NUDIX"/>
    <property type="match status" value="1"/>
</dbReference>
<dbReference type="EMBL" id="CAJPEV010000084">
    <property type="protein sequence ID" value="CAG0880297.1"/>
    <property type="molecule type" value="Genomic_DNA"/>
</dbReference>
<sequence length="185" mass="20773">MNEENPWVTLTCHEVYDNNWINVTHRDVLNPAGGKGIYGMVHFKNAAIGIIPLDDDNNTWIVGQYRYTLEEYSWEIVEGGGTLGVSLLDSAMRELLEETGIVASDWQQIAELHTSNSVTDEFGVVYIARGLTFTDADPEETELLQVRKLPFWELHKMAMRGEITDAMSLVGILKVAEMLRNGTAI</sequence>
<reference evidence="2" key="1">
    <citation type="submission" date="2020-11" db="EMBL/GenBank/DDBJ databases">
        <authorList>
            <person name="Tran Van P."/>
        </authorList>
    </citation>
    <scope>NUCLEOTIDE SEQUENCE</scope>
</reference>
<dbReference type="OrthoDB" id="447842at2759"/>
<dbReference type="AlphaFoldDB" id="A0A7R8ZXX2"/>
<dbReference type="PROSITE" id="PS51462">
    <property type="entry name" value="NUDIX"/>
    <property type="match status" value="1"/>
</dbReference>
<protein>
    <recommendedName>
        <fullName evidence="1">Nudix hydrolase domain-containing protein</fullName>
    </recommendedName>
</protein>
<accession>A0A7R8ZXX2</accession>
<evidence type="ECO:0000313" key="2">
    <source>
        <dbReference type="EMBL" id="CAD7241004.1"/>
    </source>
</evidence>
<organism evidence="2">
    <name type="scientific">Darwinula stevensoni</name>
    <dbReference type="NCBI Taxonomy" id="69355"/>
    <lineage>
        <taxon>Eukaryota</taxon>
        <taxon>Metazoa</taxon>
        <taxon>Ecdysozoa</taxon>
        <taxon>Arthropoda</taxon>
        <taxon>Crustacea</taxon>
        <taxon>Oligostraca</taxon>
        <taxon>Ostracoda</taxon>
        <taxon>Podocopa</taxon>
        <taxon>Podocopida</taxon>
        <taxon>Darwinulocopina</taxon>
        <taxon>Darwinuloidea</taxon>
        <taxon>Darwinulidae</taxon>
        <taxon>Darwinula</taxon>
    </lineage>
</organism>
<keyword evidence="3" id="KW-1185">Reference proteome</keyword>
<dbReference type="Gene3D" id="3.90.79.10">
    <property type="entry name" value="Nucleoside Triphosphate Pyrophosphohydrolase"/>
    <property type="match status" value="1"/>
</dbReference>